<comment type="caution">
    <text evidence="1">The sequence shown here is derived from an EMBL/GenBank/DDBJ whole genome shotgun (WGS) entry which is preliminary data.</text>
</comment>
<reference evidence="1 2" key="1">
    <citation type="submission" date="2021-06" db="EMBL/GenBank/DDBJ databases">
        <title>Caerostris darwini draft genome.</title>
        <authorList>
            <person name="Kono N."/>
            <person name="Arakawa K."/>
        </authorList>
    </citation>
    <scope>NUCLEOTIDE SEQUENCE [LARGE SCALE GENOMIC DNA]</scope>
</reference>
<protein>
    <submittedName>
        <fullName evidence="1">Uncharacterized protein</fullName>
    </submittedName>
</protein>
<organism evidence="1 2">
    <name type="scientific">Caerostris darwini</name>
    <dbReference type="NCBI Taxonomy" id="1538125"/>
    <lineage>
        <taxon>Eukaryota</taxon>
        <taxon>Metazoa</taxon>
        <taxon>Ecdysozoa</taxon>
        <taxon>Arthropoda</taxon>
        <taxon>Chelicerata</taxon>
        <taxon>Arachnida</taxon>
        <taxon>Araneae</taxon>
        <taxon>Araneomorphae</taxon>
        <taxon>Entelegynae</taxon>
        <taxon>Araneoidea</taxon>
        <taxon>Araneidae</taxon>
        <taxon>Caerostris</taxon>
    </lineage>
</organism>
<keyword evidence="2" id="KW-1185">Reference proteome</keyword>
<proteinExistence type="predicted"/>
<evidence type="ECO:0000313" key="1">
    <source>
        <dbReference type="EMBL" id="GIY18230.1"/>
    </source>
</evidence>
<dbReference type="EMBL" id="BPLQ01005872">
    <property type="protein sequence ID" value="GIY18230.1"/>
    <property type="molecule type" value="Genomic_DNA"/>
</dbReference>
<gene>
    <name evidence="1" type="ORF">CDAR_40541</name>
</gene>
<sequence>MQESWCSPLCGVYLIGFRNAQHKFCKAVQRQSSRALPVVLRLPDAPVLSSIFRKNISVNRCLDCYLRSIRYATADLKRAAFKDVGIKTPDTTDYISLLINRAAVIYNTTTDKNELIRAIWEAANKLLAFSCQTLTGAWILTLE</sequence>
<accession>A0AAV4RDC5</accession>
<name>A0AAV4RDC5_9ARAC</name>
<evidence type="ECO:0000313" key="2">
    <source>
        <dbReference type="Proteomes" id="UP001054837"/>
    </source>
</evidence>
<dbReference type="Proteomes" id="UP001054837">
    <property type="component" value="Unassembled WGS sequence"/>
</dbReference>
<dbReference type="AlphaFoldDB" id="A0AAV4RDC5"/>